<dbReference type="GO" id="GO:0005783">
    <property type="term" value="C:endoplasmic reticulum"/>
    <property type="evidence" value="ECO:0007669"/>
    <property type="project" value="TreeGrafter"/>
</dbReference>
<keyword evidence="8" id="KW-1185">Reference proteome</keyword>
<protein>
    <recommendedName>
        <fullName evidence="6">Calcineurin-like phosphoesterase domain-containing protein</fullName>
    </recommendedName>
</protein>
<dbReference type="InterPro" id="IPR033308">
    <property type="entry name" value="PGAP5/Cdc1/Ted1"/>
</dbReference>
<reference evidence="7 8" key="1">
    <citation type="submission" date="2016-08" db="EMBL/GenBank/DDBJ databases">
        <title>Whole genome shotgun sequence of Pichia membranifaciens KS47-1.</title>
        <authorList>
            <person name="Konishi M."/>
            <person name="Ishida M."/>
            <person name="Arakawa T."/>
            <person name="Kato Y."/>
            <person name="Horiuchi J."/>
        </authorList>
    </citation>
    <scope>NUCLEOTIDE SEQUENCE [LARGE SCALE GENOMIC DNA]</scope>
    <source>
        <strain evidence="7 8">KS47-1</strain>
    </source>
</reference>
<evidence type="ECO:0000313" key="7">
    <source>
        <dbReference type="EMBL" id="GAV26684.1"/>
    </source>
</evidence>
<evidence type="ECO:0000256" key="2">
    <source>
        <dbReference type="ARBA" id="ARBA00022692"/>
    </source>
</evidence>
<dbReference type="GO" id="GO:0016787">
    <property type="term" value="F:hydrolase activity"/>
    <property type="evidence" value="ECO:0007669"/>
    <property type="project" value="InterPro"/>
</dbReference>
<dbReference type="Pfam" id="PF00149">
    <property type="entry name" value="Metallophos"/>
    <property type="match status" value="1"/>
</dbReference>
<gene>
    <name evidence="7" type="ORF">PMKS-000139</name>
</gene>
<feature type="transmembrane region" description="Helical" evidence="5">
    <location>
        <begin position="438"/>
        <end position="457"/>
    </location>
</feature>
<dbReference type="InterPro" id="IPR029052">
    <property type="entry name" value="Metallo-depent_PP-like"/>
</dbReference>
<dbReference type="SUPFAM" id="SSF56300">
    <property type="entry name" value="Metallo-dependent phosphatases"/>
    <property type="match status" value="1"/>
</dbReference>
<keyword evidence="2 5" id="KW-0812">Transmembrane</keyword>
<organism evidence="7 8">
    <name type="scientific">Pichia membranifaciens</name>
    <dbReference type="NCBI Taxonomy" id="4926"/>
    <lineage>
        <taxon>Eukaryota</taxon>
        <taxon>Fungi</taxon>
        <taxon>Dikarya</taxon>
        <taxon>Ascomycota</taxon>
        <taxon>Saccharomycotina</taxon>
        <taxon>Pichiomycetes</taxon>
        <taxon>Pichiales</taxon>
        <taxon>Pichiaceae</taxon>
        <taxon>Pichia</taxon>
    </lineage>
</organism>
<keyword evidence="3 5" id="KW-1133">Transmembrane helix</keyword>
<evidence type="ECO:0000256" key="5">
    <source>
        <dbReference type="SAM" id="Phobius"/>
    </source>
</evidence>
<name>A0A1Q2YAW8_9ASCO</name>
<dbReference type="Gene3D" id="3.60.21.10">
    <property type="match status" value="1"/>
</dbReference>
<evidence type="ECO:0000259" key="6">
    <source>
        <dbReference type="Pfam" id="PF00149"/>
    </source>
</evidence>
<dbReference type="GO" id="GO:0006506">
    <property type="term" value="P:GPI anchor biosynthetic process"/>
    <property type="evidence" value="ECO:0007669"/>
    <property type="project" value="InterPro"/>
</dbReference>
<keyword evidence="4 5" id="KW-0472">Membrane</keyword>
<proteinExistence type="predicted"/>
<evidence type="ECO:0000256" key="1">
    <source>
        <dbReference type="ARBA" id="ARBA00004141"/>
    </source>
</evidence>
<dbReference type="GO" id="GO:0016020">
    <property type="term" value="C:membrane"/>
    <property type="evidence" value="ECO:0007669"/>
    <property type="project" value="UniProtKB-SubCell"/>
</dbReference>
<evidence type="ECO:0000313" key="8">
    <source>
        <dbReference type="Proteomes" id="UP000186136"/>
    </source>
</evidence>
<dbReference type="PANTHER" id="PTHR13315:SF4">
    <property type="entry name" value="METALLOPHOSPHOESTERASE, ISOFORM E"/>
    <property type="match status" value="1"/>
</dbReference>
<dbReference type="PANTHER" id="PTHR13315">
    <property type="entry name" value="METALLO PHOSPHOESTERASE RELATED"/>
    <property type="match status" value="1"/>
</dbReference>
<accession>A0A1Q2YAW8</accession>
<evidence type="ECO:0000256" key="4">
    <source>
        <dbReference type="ARBA" id="ARBA00023136"/>
    </source>
</evidence>
<evidence type="ECO:0000256" key="3">
    <source>
        <dbReference type="ARBA" id="ARBA00022989"/>
    </source>
</evidence>
<dbReference type="InterPro" id="IPR004843">
    <property type="entry name" value="Calcineurin-like_PHP"/>
</dbReference>
<comment type="caution">
    <text evidence="7">The sequence shown here is derived from an EMBL/GenBank/DDBJ whole genome shotgun (WGS) entry which is preliminary data.</text>
</comment>
<dbReference type="AlphaFoldDB" id="A0A1Q2YAW8"/>
<sequence>MEAACNAISVDDWESWPQESNPHRSIIIGDPQIVDNYSYPSRSWLELAITKVFSDNYLHRNHNIYSKVLNPDSIIYVGDLFDGGREWTDKVWLKEYVRFNKVFNPVEGVRQLRQIPGNHDVGFGNGINFDKYSRFKAYFGNADEVVLLGNHSIVLMDTVSISCIDNDRISGASSKFLRSFEDPKNPYKEFPRIVVSHVPLYRFTELQECGPLRESKRAFPVSRGNQYQTVLEYELSQKIVNWIRPIMLFSGDDHDYCHIRHPLDKSFSNSHEDYQFQKGDHPGIKYTDEITVKSSAMTGGVQKPAIQLLSLWNPENKLDDTWTVNNKETKKVDAETAETYLCYLPSPYQPLVHYGITLAFSIWWIFVCTVQIGFGNRLNVTFSRYVHKVPKMIRRLFKKDIKSIGMTYLDAKSNNKFEKYFNNLIDWEIEPQRSWKTFLNNCGVFLCITFITLLYYFSTI</sequence>
<feature type="domain" description="Calcineurin-like phosphoesterase" evidence="6">
    <location>
        <begin position="26"/>
        <end position="207"/>
    </location>
</feature>
<feature type="transmembrane region" description="Helical" evidence="5">
    <location>
        <begin position="351"/>
        <end position="374"/>
    </location>
</feature>
<dbReference type="Proteomes" id="UP000186136">
    <property type="component" value="Unassembled WGS sequence"/>
</dbReference>
<dbReference type="EMBL" id="BDGI01000001">
    <property type="protein sequence ID" value="GAV26684.1"/>
    <property type="molecule type" value="Genomic_DNA"/>
</dbReference>
<comment type="subcellular location">
    <subcellularLocation>
        <location evidence="1">Membrane</location>
        <topology evidence="1">Multi-pass membrane protein</topology>
    </subcellularLocation>
</comment>
<dbReference type="OrthoDB" id="5977743at2759"/>